<proteinExistence type="predicted"/>
<dbReference type="Proteomes" id="UP000311382">
    <property type="component" value="Unassembled WGS sequence"/>
</dbReference>
<organism evidence="2 3">
    <name type="scientific">Rhodotorula diobovata</name>
    <dbReference type="NCBI Taxonomy" id="5288"/>
    <lineage>
        <taxon>Eukaryota</taxon>
        <taxon>Fungi</taxon>
        <taxon>Dikarya</taxon>
        <taxon>Basidiomycota</taxon>
        <taxon>Pucciniomycotina</taxon>
        <taxon>Microbotryomycetes</taxon>
        <taxon>Sporidiobolales</taxon>
        <taxon>Sporidiobolaceae</taxon>
        <taxon>Rhodotorula</taxon>
    </lineage>
</organism>
<protein>
    <submittedName>
        <fullName evidence="2">Uncharacterized protein</fullName>
    </submittedName>
</protein>
<comment type="caution">
    <text evidence="2">The sequence shown here is derived from an EMBL/GenBank/DDBJ whole genome shotgun (WGS) entry which is preliminary data.</text>
</comment>
<gene>
    <name evidence="2" type="ORF">DMC30DRAFT_182656</name>
</gene>
<reference evidence="2 3" key="1">
    <citation type="submission" date="2019-03" db="EMBL/GenBank/DDBJ databases">
        <title>Rhodosporidium diobovatum UCD-FST 08-225 genome sequencing, assembly, and annotation.</title>
        <authorList>
            <person name="Fakankun I.U."/>
            <person name="Fristensky B."/>
            <person name="Levin D.B."/>
        </authorList>
    </citation>
    <scope>NUCLEOTIDE SEQUENCE [LARGE SCALE GENOMIC DNA]</scope>
    <source>
        <strain evidence="2 3">UCD-FST 08-225</strain>
    </source>
</reference>
<keyword evidence="3" id="KW-1185">Reference proteome</keyword>
<dbReference type="EMBL" id="SOZI01000037">
    <property type="protein sequence ID" value="TNY21763.1"/>
    <property type="molecule type" value="Genomic_DNA"/>
</dbReference>
<evidence type="ECO:0000313" key="3">
    <source>
        <dbReference type="Proteomes" id="UP000311382"/>
    </source>
</evidence>
<accession>A0A5C5FY17</accession>
<name>A0A5C5FY17_9BASI</name>
<feature type="region of interest" description="Disordered" evidence="1">
    <location>
        <begin position="1"/>
        <end position="20"/>
    </location>
</feature>
<sequence length="320" mass="35066">MGALSEKRMTRLAPCPHSQDRSHETECALLQLATSLQRLDGERQPPHERGLGGLEPYPRTSRLPLHCAGGRDVPPRCMRPLIASGALTLPVPARFTSPRKRRQRLVEVGDEGRSDSLVPLDLAARLLLDPRDVGTRRPHARDGRPALAAVPLAVPLDLAPVLGPHLFRARDVVVAQGATESEDLYGWVERAQHVRECSGRQGLDGARDADDVEARREVWEELEAAVAVGTEDQGAWACELGRHVRGQATRVEQEWRVTQRRSALSLIRSGAAAIPSLRACSAAPVGNFLPTPPTSQNCPLWLTRSRRRSLGSARRADWSA</sequence>
<evidence type="ECO:0000256" key="1">
    <source>
        <dbReference type="SAM" id="MobiDB-lite"/>
    </source>
</evidence>
<dbReference type="AlphaFoldDB" id="A0A5C5FY17"/>
<evidence type="ECO:0000313" key="2">
    <source>
        <dbReference type="EMBL" id="TNY21763.1"/>
    </source>
</evidence>